<sequence length="214" mass="24274">MSRGVSVSTYQKFFNCLIALLMFLNVQEMSSEARSQNRGGSVRSGTWRNTPLKYKFKWQERGPTLLPPLLGWRRNDETLLSNRATKQQFLYCSIGIGFHLQILPNGRVNGAHESNHYGIMELFSVKIGIVVIRAVVTRLFLAITSQGILYGSVNFTEDCLFKEQMEENHYTTYSSHTHPRLYVALTKRGGPKNGSKAQLHHPSTHFIPRLVSAS</sequence>
<proteinExistence type="inferred from homology"/>
<dbReference type="PRINTS" id="PR00263">
    <property type="entry name" value="HBGFFGF"/>
</dbReference>
<dbReference type="Gene3D" id="2.80.10.50">
    <property type="match status" value="1"/>
</dbReference>
<dbReference type="EMBL" id="BEZZ01001312">
    <property type="protein sequence ID" value="GCC17422.1"/>
    <property type="molecule type" value="Genomic_DNA"/>
</dbReference>
<keyword evidence="4" id="KW-1185">Reference proteome</keyword>
<dbReference type="Proteomes" id="UP000287033">
    <property type="component" value="Unassembled WGS sequence"/>
</dbReference>
<gene>
    <name evidence="3" type="ORF">chiPu_0017551</name>
</gene>
<evidence type="ECO:0000313" key="3">
    <source>
        <dbReference type="EMBL" id="GCC17422.1"/>
    </source>
</evidence>
<evidence type="ECO:0000313" key="4">
    <source>
        <dbReference type="Proteomes" id="UP000287033"/>
    </source>
</evidence>
<feature type="chain" id="PRO_5018811428" description="Fibroblast growth factor" evidence="2">
    <location>
        <begin position="34"/>
        <end position="214"/>
    </location>
</feature>
<dbReference type="OrthoDB" id="9947297at2759"/>
<dbReference type="PROSITE" id="PS00247">
    <property type="entry name" value="HBGF_FGF"/>
    <property type="match status" value="1"/>
</dbReference>
<protein>
    <recommendedName>
        <fullName evidence="2">Fibroblast growth factor</fullName>
        <shortName evidence="2">FGF</shortName>
    </recommendedName>
</protein>
<dbReference type="GO" id="GO:0008083">
    <property type="term" value="F:growth factor activity"/>
    <property type="evidence" value="ECO:0007669"/>
    <property type="project" value="InterPro"/>
</dbReference>
<dbReference type="PRINTS" id="PR00262">
    <property type="entry name" value="IL1HBGF"/>
</dbReference>
<dbReference type="SUPFAM" id="SSF50353">
    <property type="entry name" value="Cytokine"/>
    <property type="match status" value="1"/>
</dbReference>
<dbReference type="CDD" id="cd23305">
    <property type="entry name" value="beta-trefoil_FGF3-like"/>
    <property type="match status" value="1"/>
</dbReference>
<comment type="caution">
    <text evidence="3">The sequence shown here is derived from an EMBL/GenBank/DDBJ whole genome shotgun (WGS) entry which is preliminary data.</text>
</comment>
<dbReference type="InterPro" id="IPR002209">
    <property type="entry name" value="Fibroblast_GF_fam"/>
</dbReference>
<comment type="similarity">
    <text evidence="1 2">Belongs to the heparin-binding growth factors family.</text>
</comment>
<reference evidence="3 4" key="1">
    <citation type="journal article" date="2018" name="Nat. Ecol. Evol.">
        <title>Shark genomes provide insights into elasmobranch evolution and the origin of vertebrates.</title>
        <authorList>
            <person name="Hara Y"/>
            <person name="Yamaguchi K"/>
            <person name="Onimaru K"/>
            <person name="Kadota M"/>
            <person name="Koyanagi M"/>
            <person name="Keeley SD"/>
            <person name="Tatsumi K"/>
            <person name="Tanaka K"/>
            <person name="Motone F"/>
            <person name="Kageyama Y"/>
            <person name="Nozu R"/>
            <person name="Adachi N"/>
            <person name="Nishimura O"/>
            <person name="Nakagawa R"/>
            <person name="Tanegashima C"/>
            <person name="Kiyatake I"/>
            <person name="Matsumoto R"/>
            <person name="Murakumo K"/>
            <person name="Nishida K"/>
            <person name="Terakita A"/>
            <person name="Kuratani S"/>
            <person name="Sato K"/>
            <person name="Hyodo S Kuraku.S."/>
        </authorList>
    </citation>
    <scope>NUCLEOTIDE SEQUENCE [LARGE SCALE GENOMIC DNA]</scope>
</reference>
<dbReference type="InterPro" id="IPR008996">
    <property type="entry name" value="IL1/FGF"/>
</dbReference>
<accession>A0A401RGZ9</accession>
<keyword evidence="2" id="KW-0732">Signal</keyword>
<name>A0A401RGZ9_CHIPU</name>
<dbReference type="PANTHER" id="PTHR11486">
    <property type="entry name" value="FIBROBLAST GROWTH FACTOR"/>
    <property type="match status" value="1"/>
</dbReference>
<organism evidence="3 4">
    <name type="scientific">Chiloscyllium punctatum</name>
    <name type="common">Brownbanded bambooshark</name>
    <name type="synonym">Hemiscyllium punctatum</name>
    <dbReference type="NCBI Taxonomy" id="137246"/>
    <lineage>
        <taxon>Eukaryota</taxon>
        <taxon>Metazoa</taxon>
        <taxon>Chordata</taxon>
        <taxon>Craniata</taxon>
        <taxon>Vertebrata</taxon>
        <taxon>Chondrichthyes</taxon>
        <taxon>Elasmobranchii</taxon>
        <taxon>Galeomorphii</taxon>
        <taxon>Galeoidea</taxon>
        <taxon>Orectolobiformes</taxon>
        <taxon>Hemiscylliidae</taxon>
        <taxon>Chiloscyllium</taxon>
    </lineage>
</organism>
<dbReference type="Pfam" id="PF00167">
    <property type="entry name" value="FGF"/>
    <property type="match status" value="1"/>
</dbReference>
<evidence type="ECO:0000256" key="1">
    <source>
        <dbReference type="ARBA" id="ARBA00007936"/>
    </source>
</evidence>
<evidence type="ECO:0000256" key="2">
    <source>
        <dbReference type="RuleBase" id="RU049442"/>
    </source>
</evidence>
<feature type="signal peptide" evidence="2">
    <location>
        <begin position="1"/>
        <end position="33"/>
    </location>
</feature>
<dbReference type="STRING" id="137246.A0A401RGZ9"/>
<dbReference type="SMART" id="SM00442">
    <property type="entry name" value="FGF"/>
    <property type="match status" value="1"/>
</dbReference>
<dbReference type="AlphaFoldDB" id="A0A401RGZ9"/>